<dbReference type="Gene3D" id="1.25.40.10">
    <property type="entry name" value="Tetratricopeptide repeat domain"/>
    <property type="match status" value="1"/>
</dbReference>
<keyword evidence="1" id="KW-0677">Repeat</keyword>
<evidence type="ECO:0000256" key="1">
    <source>
        <dbReference type="ARBA" id="ARBA00022737"/>
    </source>
</evidence>
<evidence type="ECO:0000313" key="4">
    <source>
        <dbReference type="Proteomes" id="UP000712600"/>
    </source>
</evidence>
<feature type="repeat" description="PPR" evidence="2">
    <location>
        <begin position="311"/>
        <end position="345"/>
    </location>
</feature>
<dbReference type="InterPro" id="IPR029058">
    <property type="entry name" value="AB_hydrolase_fold"/>
</dbReference>
<name>A0A8S9S3A8_BRACR</name>
<dbReference type="Pfam" id="PF13041">
    <property type="entry name" value="PPR_2"/>
    <property type="match status" value="1"/>
</dbReference>
<accession>A0A8S9S3A8</accession>
<dbReference type="Gene3D" id="3.40.50.1820">
    <property type="entry name" value="alpha/beta hydrolase"/>
    <property type="match status" value="1"/>
</dbReference>
<dbReference type="PANTHER" id="PTHR47928:SF146">
    <property type="entry name" value="DYW DOMAIN-CONTAINING PROTEIN"/>
    <property type="match status" value="1"/>
</dbReference>
<gene>
    <name evidence="3" type="ORF">F2Q69_00026421</name>
</gene>
<proteinExistence type="predicted"/>
<evidence type="ECO:0000256" key="2">
    <source>
        <dbReference type="PROSITE-ProRule" id="PRU00708"/>
    </source>
</evidence>
<dbReference type="InterPro" id="IPR011990">
    <property type="entry name" value="TPR-like_helical_dom_sf"/>
</dbReference>
<organism evidence="3 4">
    <name type="scientific">Brassica cretica</name>
    <name type="common">Mustard</name>
    <dbReference type="NCBI Taxonomy" id="69181"/>
    <lineage>
        <taxon>Eukaryota</taxon>
        <taxon>Viridiplantae</taxon>
        <taxon>Streptophyta</taxon>
        <taxon>Embryophyta</taxon>
        <taxon>Tracheophyta</taxon>
        <taxon>Spermatophyta</taxon>
        <taxon>Magnoliopsida</taxon>
        <taxon>eudicotyledons</taxon>
        <taxon>Gunneridae</taxon>
        <taxon>Pentapetalae</taxon>
        <taxon>rosids</taxon>
        <taxon>malvids</taxon>
        <taxon>Brassicales</taxon>
        <taxon>Brassicaceae</taxon>
        <taxon>Brassiceae</taxon>
        <taxon>Brassica</taxon>
    </lineage>
</organism>
<dbReference type="PANTHER" id="PTHR47928">
    <property type="entry name" value="REPEAT-CONTAINING PROTEIN, PUTATIVE-RELATED"/>
    <property type="match status" value="1"/>
</dbReference>
<dbReference type="AlphaFoldDB" id="A0A8S9S3A8"/>
<dbReference type="Pfam" id="PF01535">
    <property type="entry name" value="PPR"/>
    <property type="match status" value="1"/>
</dbReference>
<reference evidence="3" key="1">
    <citation type="submission" date="2019-12" db="EMBL/GenBank/DDBJ databases">
        <title>Genome sequencing and annotation of Brassica cretica.</title>
        <authorList>
            <person name="Studholme D.J."/>
            <person name="Sarris P."/>
        </authorList>
    </citation>
    <scope>NUCLEOTIDE SEQUENCE</scope>
    <source>
        <strain evidence="3">PFS-109/04</strain>
        <tissue evidence="3">Leaf</tissue>
    </source>
</reference>
<dbReference type="InterPro" id="IPR002885">
    <property type="entry name" value="PPR_rpt"/>
</dbReference>
<dbReference type="PROSITE" id="PS51375">
    <property type="entry name" value="PPR"/>
    <property type="match status" value="1"/>
</dbReference>
<sequence>MNVKRPWEQKTDKFVQYPSTMLSTADHDDRVGPTSYIQVACGLSIENNSPQTNPIIARIEVKAGHGAGRPTQKILSKTAQAHARILKSGAHNDGYISAKLIASYSNHSCFDDANLVLQSIPDPNVYSFSSLIYALTKAKLYAQSLGVFSRGLIPDTHVLPNLFKVCAELSAFRVGKQIHCAACACVWVGWGWVRSGLFVSYVHEVRALLCGWLREKGLFRRSGSCPAREAVVMFQKMHHLGFLPDEVAVSSVLPSVGDSERLDIGRQIHGYFELMETGVCNACITGLSRNGLVDKAVEMFGLFKEKNMELNVVSWTSIIAGCAQNGKDIEALELFREMQVAGVKPNRVTIPSMLPACGNIAALLHGRSAHGFAVRLHLLDDVHVGIDMYA</sequence>
<comment type="caution">
    <text evidence="3">The sequence shown here is derived from an EMBL/GenBank/DDBJ whole genome shotgun (WGS) entry which is preliminary data.</text>
</comment>
<dbReference type="Proteomes" id="UP000712600">
    <property type="component" value="Unassembled WGS sequence"/>
</dbReference>
<evidence type="ECO:0000313" key="3">
    <source>
        <dbReference type="EMBL" id="KAF3587206.1"/>
    </source>
</evidence>
<dbReference type="NCBIfam" id="TIGR00756">
    <property type="entry name" value="PPR"/>
    <property type="match status" value="2"/>
</dbReference>
<dbReference type="InterPro" id="IPR050421">
    <property type="entry name" value="PPR"/>
</dbReference>
<dbReference type="EMBL" id="QGKX02000088">
    <property type="protein sequence ID" value="KAF3587206.1"/>
    <property type="molecule type" value="Genomic_DNA"/>
</dbReference>
<protein>
    <submittedName>
        <fullName evidence="3">Uncharacterized protein</fullName>
    </submittedName>
</protein>